<feature type="compositionally biased region" description="Basic and acidic residues" evidence="1">
    <location>
        <begin position="136"/>
        <end position="153"/>
    </location>
</feature>
<evidence type="ECO:0000313" key="2">
    <source>
        <dbReference type="EMBL" id="KAK0730519.1"/>
    </source>
</evidence>
<dbReference type="AlphaFoldDB" id="A0AA40E6X7"/>
<evidence type="ECO:0000256" key="1">
    <source>
        <dbReference type="SAM" id="MobiDB-lite"/>
    </source>
</evidence>
<sequence>MCTDWIFTFPQCEHKVFSREQCVAKRQEKVRASASWNCCGLWPRRERKVCEPREKQVRASRCCQACRRNEGRTWGAQRKVNDAEAKRQASDAAKKYYNSSEPRPRPESSNVYKQAVQIDPTDDFNQFIRAQPQAPRRIEKPKQDPFWDSRDKPLPPAPLNITKKHGSSRPQARVNTPALPPRVMTRTGAGQRARVVSPASVVVPSLSVTYDSEPLPDDDFLDMMHGYHR</sequence>
<feature type="region of interest" description="Disordered" evidence="1">
    <location>
        <begin position="77"/>
        <end position="112"/>
    </location>
</feature>
<dbReference type="Proteomes" id="UP001172102">
    <property type="component" value="Unassembled WGS sequence"/>
</dbReference>
<keyword evidence="3" id="KW-1185">Reference proteome</keyword>
<feature type="compositionally biased region" description="Basic and acidic residues" evidence="1">
    <location>
        <begin position="79"/>
        <end position="94"/>
    </location>
</feature>
<dbReference type="EMBL" id="JAUKUA010000001">
    <property type="protein sequence ID" value="KAK0730519.1"/>
    <property type="molecule type" value="Genomic_DNA"/>
</dbReference>
<feature type="region of interest" description="Disordered" evidence="1">
    <location>
        <begin position="130"/>
        <end position="192"/>
    </location>
</feature>
<comment type="caution">
    <text evidence="2">The sequence shown here is derived from an EMBL/GenBank/DDBJ whole genome shotgun (WGS) entry which is preliminary data.</text>
</comment>
<protein>
    <submittedName>
        <fullName evidence="2">Uncharacterized protein</fullName>
    </submittedName>
</protein>
<name>A0AA40E6X7_9PEZI</name>
<reference evidence="2" key="1">
    <citation type="submission" date="2023-06" db="EMBL/GenBank/DDBJ databases">
        <title>Genome-scale phylogeny and comparative genomics of the fungal order Sordariales.</title>
        <authorList>
            <consortium name="Lawrence Berkeley National Laboratory"/>
            <person name="Hensen N."/>
            <person name="Bonometti L."/>
            <person name="Westerberg I."/>
            <person name="Brannstrom I.O."/>
            <person name="Guillou S."/>
            <person name="Cros-Aarteil S."/>
            <person name="Calhoun S."/>
            <person name="Haridas S."/>
            <person name="Kuo A."/>
            <person name="Mondo S."/>
            <person name="Pangilinan J."/>
            <person name="Riley R."/>
            <person name="Labutti K."/>
            <person name="Andreopoulos B."/>
            <person name="Lipzen A."/>
            <person name="Chen C."/>
            <person name="Yanf M."/>
            <person name="Daum C."/>
            <person name="Ng V."/>
            <person name="Clum A."/>
            <person name="Steindorff A."/>
            <person name="Ohm R."/>
            <person name="Martin F."/>
            <person name="Silar P."/>
            <person name="Natvig D."/>
            <person name="Lalanne C."/>
            <person name="Gautier V."/>
            <person name="Ament-Velasquez S.L."/>
            <person name="Kruys A."/>
            <person name="Hutchinson M.I."/>
            <person name="Powell A.J."/>
            <person name="Barry K."/>
            <person name="Miller A.N."/>
            <person name="Grigoriev I.V."/>
            <person name="Debuchy R."/>
            <person name="Gladieux P."/>
            <person name="Thoren M.H."/>
            <person name="Johannesson H."/>
        </authorList>
    </citation>
    <scope>NUCLEOTIDE SEQUENCE</scope>
    <source>
        <strain evidence="2">SMH4607-1</strain>
    </source>
</reference>
<organism evidence="2 3">
    <name type="scientific">Lasiosphaeris hirsuta</name>
    <dbReference type="NCBI Taxonomy" id="260670"/>
    <lineage>
        <taxon>Eukaryota</taxon>
        <taxon>Fungi</taxon>
        <taxon>Dikarya</taxon>
        <taxon>Ascomycota</taxon>
        <taxon>Pezizomycotina</taxon>
        <taxon>Sordariomycetes</taxon>
        <taxon>Sordariomycetidae</taxon>
        <taxon>Sordariales</taxon>
        <taxon>Lasiosphaeriaceae</taxon>
        <taxon>Lasiosphaeris</taxon>
    </lineage>
</organism>
<evidence type="ECO:0000313" key="3">
    <source>
        <dbReference type="Proteomes" id="UP001172102"/>
    </source>
</evidence>
<proteinExistence type="predicted"/>
<gene>
    <name evidence="2" type="ORF">B0H67DRAFT_36485</name>
</gene>
<accession>A0AA40E6X7</accession>